<comment type="caution">
    <text evidence="6">The sequence shown here is derived from an EMBL/GenBank/DDBJ whole genome shotgun (WGS) entry which is preliminary data.</text>
</comment>
<evidence type="ECO:0000256" key="3">
    <source>
        <dbReference type="ARBA" id="ARBA00022801"/>
    </source>
</evidence>
<evidence type="ECO:0000256" key="1">
    <source>
        <dbReference type="ARBA" id="ARBA00007749"/>
    </source>
</evidence>
<dbReference type="InterPro" id="IPR001279">
    <property type="entry name" value="Metallo-B-lactamas"/>
</dbReference>
<dbReference type="Gene3D" id="3.60.15.10">
    <property type="entry name" value="Ribonuclease Z/Hydroxyacylglutathione hydrolase-like"/>
    <property type="match status" value="1"/>
</dbReference>
<evidence type="ECO:0000256" key="4">
    <source>
        <dbReference type="ARBA" id="ARBA00022833"/>
    </source>
</evidence>
<evidence type="ECO:0000256" key="2">
    <source>
        <dbReference type="ARBA" id="ARBA00022723"/>
    </source>
</evidence>
<accession>A0A6M2BRX8</accession>
<keyword evidence="7" id="KW-1185">Reference proteome</keyword>
<dbReference type="CDD" id="cd07742">
    <property type="entry name" value="metallo-hydrolase-like_MBL-fold"/>
    <property type="match status" value="1"/>
</dbReference>
<keyword evidence="3 6" id="KW-0378">Hydrolase</keyword>
<feature type="domain" description="Metallo-beta-lactamase" evidence="5">
    <location>
        <begin position="32"/>
        <end position="252"/>
    </location>
</feature>
<dbReference type="GO" id="GO:0016787">
    <property type="term" value="F:hydrolase activity"/>
    <property type="evidence" value="ECO:0007669"/>
    <property type="project" value="UniProtKB-KW"/>
</dbReference>
<dbReference type="EMBL" id="JAAMOW010000004">
    <property type="protein sequence ID" value="NGY05094.1"/>
    <property type="molecule type" value="Genomic_DNA"/>
</dbReference>
<keyword evidence="2" id="KW-0479">Metal-binding</keyword>
<dbReference type="PANTHER" id="PTHR42978:SF3">
    <property type="entry name" value="BLR3078 PROTEIN"/>
    <property type="match status" value="1"/>
</dbReference>
<dbReference type="AlphaFoldDB" id="A0A6M2BRX8"/>
<dbReference type="GO" id="GO:0046872">
    <property type="term" value="F:metal ion binding"/>
    <property type="evidence" value="ECO:0007669"/>
    <property type="project" value="UniProtKB-KW"/>
</dbReference>
<protein>
    <submittedName>
        <fullName evidence="6">MBL fold metallo-hydrolase</fullName>
    </submittedName>
</protein>
<proteinExistence type="inferred from homology"/>
<dbReference type="SUPFAM" id="SSF56281">
    <property type="entry name" value="Metallo-hydrolase/oxidoreductase"/>
    <property type="match status" value="1"/>
</dbReference>
<evidence type="ECO:0000313" key="6">
    <source>
        <dbReference type="EMBL" id="NGY05094.1"/>
    </source>
</evidence>
<dbReference type="Pfam" id="PF00753">
    <property type="entry name" value="Lactamase_B"/>
    <property type="match status" value="1"/>
</dbReference>
<dbReference type="PANTHER" id="PTHR42978">
    <property type="entry name" value="QUORUM-QUENCHING LACTONASE YTNP-RELATED-RELATED"/>
    <property type="match status" value="1"/>
</dbReference>
<evidence type="ECO:0000259" key="5">
    <source>
        <dbReference type="SMART" id="SM00849"/>
    </source>
</evidence>
<dbReference type="InterPro" id="IPR051013">
    <property type="entry name" value="MBL_superfamily_lactonases"/>
</dbReference>
<dbReference type="RefSeq" id="WP_166255733.1">
    <property type="nucleotide sequence ID" value="NZ_JAAMOW010000004.1"/>
</dbReference>
<keyword evidence="4" id="KW-0862">Zinc</keyword>
<dbReference type="InterPro" id="IPR036866">
    <property type="entry name" value="RibonucZ/Hydroxyglut_hydro"/>
</dbReference>
<gene>
    <name evidence="6" type="ORF">G7Y85_09970</name>
</gene>
<comment type="similarity">
    <text evidence="1">Belongs to the metallo-beta-lactamase superfamily.</text>
</comment>
<name>A0A6M2BRX8_9GAMM</name>
<dbReference type="Proteomes" id="UP000472676">
    <property type="component" value="Unassembled WGS sequence"/>
</dbReference>
<sequence>MRIHHLNCGSMCPHGRRLIQGEGRWLEAARIVCHCWLIEGRNGLTLVDTGLGTAQVNGMVHGHLKALMRPKLSLAETALAQIEALGFAADDVRDIVLTHLDFDHAGALADFPDARVHLHAPELQAARTPLSLIEKQRYEARLWAHGPKWQTHQPAGERWNGFEAVRALGDSDDEILLVPLAGHTRGHAGVAARDGDRWRLHCGDAYFFHTEVEGDGHCPTGLKVFQNLLAVDNAARKTNRRRLRELNAEGGVALNSAHCPHELARGAAA</sequence>
<evidence type="ECO:0000313" key="7">
    <source>
        <dbReference type="Proteomes" id="UP000472676"/>
    </source>
</evidence>
<dbReference type="SMART" id="SM00849">
    <property type="entry name" value="Lactamase_B"/>
    <property type="match status" value="1"/>
</dbReference>
<organism evidence="6 7">
    <name type="scientific">Solimonas terrae</name>
    <dbReference type="NCBI Taxonomy" id="1396819"/>
    <lineage>
        <taxon>Bacteria</taxon>
        <taxon>Pseudomonadati</taxon>
        <taxon>Pseudomonadota</taxon>
        <taxon>Gammaproteobacteria</taxon>
        <taxon>Nevskiales</taxon>
        <taxon>Nevskiaceae</taxon>
        <taxon>Solimonas</taxon>
    </lineage>
</organism>
<reference evidence="6 7" key="1">
    <citation type="journal article" date="2014" name="Int. J. Syst. Evol. Microbiol.">
        <title>Solimonas terrae sp. nov., isolated from soil.</title>
        <authorList>
            <person name="Kim S.J."/>
            <person name="Moon J.Y."/>
            <person name="Weon H.Y."/>
            <person name="Ahn J.H."/>
            <person name="Chen W.M."/>
            <person name="Kwon S.W."/>
        </authorList>
    </citation>
    <scope>NUCLEOTIDE SEQUENCE [LARGE SCALE GENOMIC DNA]</scope>
    <source>
        <strain evidence="6 7">KIS83-12</strain>
    </source>
</reference>